<dbReference type="AlphaFoldDB" id="A0A9K3LYV8"/>
<comment type="caution">
    <text evidence="1">The sequence shown here is derived from an EMBL/GenBank/DDBJ whole genome shotgun (WGS) entry which is preliminary data.</text>
</comment>
<reference evidence="1" key="2">
    <citation type="submission" date="2021-04" db="EMBL/GenBank/DDBJ databases">
        <authorList>
            <person name="Podell S."/>
        </authorList>
    </citation>
    <scope>NUCLEOTIDE SEQUENCE</scope>
    <source>
        <strain evidence="1">Hildebrandi</strain>
    </source>
</reference>
<dbReference type="Proteomes" id="UP000693970">
    <property type="component" value="Unassembled WGS sequence"/>
</dbReference>
<evidence type="ECO:0000313" key="1">
    <source>
        <dbReference type="EMBL" id="KAG7370320.1"/>
    </source>
</evidence>
<dbReference type="EMBL" id="JAGRRH010000005">
    <property type="protein sequence ID" value="KAG7370320.1"/>
    <property type="molecule type" value="Genomic_DNA"/>
</dbReference>
<sequence length="274" mass="31582">MSQNTAPDLSLPTEDDVTVITGKSTSRPSAAKVWQETVVKLRFQSKDNLLTKDVSYLAFNVLTAIKQSFQNGIELHTAQAPTNDDEFQKLFRVSHRSGNNAKKIQSQSWIIFRFFTDMTLATIRKEQTVHDALQRSHGNLVYYPWTEDVHDVVSLGFFVGPLPKYMTSTQFEEELIPLISAKAQIDAKRIPKHHCVMETNTTYQPGTDLRHKCQAFVIQVEQQHALKLREILYKAFSSKNENLLFVLFEQRRSHPDSKFSFFEENALYMISRSF</sequence>
<accession>A0A9K3LYV8</accession>
<keyword evidence="2" id="KW-1185">Reference proteome</keyword>
<proteinExistence type="predicted"/>
<evidence type="ECO:0000313" key="2">
    <source>
        <dbReference type="Proteomes" id="UP000693970"/>
    </source>
</evidence>
<gene>
    <name evidence="1" type="ORF">IV203_028066</name>
</gene>
<organism evidence="1 2">
    <name type="scientific">Nitzschia inconspicua</name>
    <dbReference type="NCBI Taxonomy" id="303405"/>
    <lineage>
        <taxon>Eukaryota</taxon>
        <taxon>Sar</taxon>
        <taxon>Stramenopiles</taxon>
        <taxon>Ochrophyta</taxon>
        <taxon>Bacillariophyta</taxon>
        <taxon>Bacillariophyceae</taxon>
        <taxon>Bacillariophycidae</taxon>
        <taxon>Bacillariales</taxon>
        <taxon>Bacillariaceae</taxon>
        <taxon>Nitzschia</taxon>
    </lineage>
</organism>
<reference evidence="1" key="1">
    <citation type="journal article" date="2021" name="Sci. Rep.">
        <title>Diploid genomic architecture of Nitzschia inconspicua, an elite biomass production diatom.</title>
        <authorList>
            <person name="Oliver A."/>
            <person name="Podell S."/>
            <person name="Pinowska A."/>
            <person name="Traller J.C."/>
            <person name="Smith S.R."/>
            <person name="McClure R."/>
            <person name="Beliaev A."/>
            <person name="Bohutskyi P."/>
            <person name="Hill E.A."/>
            <person name="Rabines A."/>
            <person name="Zheng H."/>
            <person name="Allen L.Z."/>
            <person name="Kuo A."/>
            <person name="Grigoriev I.V."/>
            <person name="Allen A.E."/>
            <person name="Hazlebeck D."/>
            <person name="Allen E.E."/>
        </authorList>
    </citation>
    <scope>NUCLEOTIDE SEQUENCE</scope>
    <source>
        <strain evidence="1">Hildebrandi</strain>
    </source>
</reference>
<name>A0A9K3LYV8_9STRA</name>
<protein>
    <submittedName>
        <fullName evidence="1">Uncharacterized protein</fullName>
    </submittedName>
</protein>